<dbReference type="AlphaFoldDB" id="A0A520MX02"/>
<dbReference type="InterPro" id="IPR017896">
    <property type="entry name" value="4Fe4S_Fe-S-bd"/>
</dbReference>
<dbReference type="InterPro" id="IPR009014">
    <property type="entry name" value="Transketo_C/PFOR_II"/>
</dbReference>
<dbReference type="PROSITE" id="PS51379">
    <property type="entry name" value="4FE4S_FER_2"/>
    <property type="match status" value="1"/>
</dbReference>
<dbReference type="GO" id="GO:0016903">
    <property type="term" value="F:oxidoreductase activity, acting on the aldehyde or oxo group of donors"/>
    <property type="evidence" value="ECO:0007669"/>
    <property type="project" value="InterPro"/>
</dbReference>
<dbReference type="NCBIfam" id="NF009589">
    <property type="entry name" value="PRK13030.1"/>
    <property type="match status" value="1"/>
</dbReference>
<proteinExistence type="predicted"/>
<evidence type="ECO:0000313" key="3">
    <source>
        <dbReference type="EMBL" id="RZO25743.1"/>
    </source>
</evidence>
<dbReference type="Pfam" id="PF01558">
    <property type="entry name" value="POR"/>
    <property type="match status" value="1"/>
</dbReference>
<evidence type="ECO:0000259" key="2">
    <source>
        <dbReference type="PROSITE" id="PS51379"/>
    </source>
</evidence>
<dbReference type="InterPro" id="IPR002869">
    <property type="entry name" value="Pyrv_flavodox_OxRed_cen"/>
</dbReference>
<dbReference type="Gene3D" id="3.40.920.10">
    <property type="entry name" value="Pyruvate-ferredoxin oxidoreductase, PFOR, domain III"/>
    <property type="match status" value="1"/>
</dbReference>
<dbReference type="InterPro" id="IPR046667">
    <property type="entry name" value="DUF6537"/>
</dbReference>
<name>A0A520MX02_9GAMM</name>
<dbReference type="Proteomes" id="UP000315825">
    <property type="component" value="Unassembled WGS sequence"/>
</dbReference>
<reference evidence="3 4" key="1">
    <citation type="submission" date="2019-02" db="EMBL/GenBank/DDBJ databases">
        <title>Prokaryotic population dynamics and viral predation in marine succession experiment using metagenomics: the confinement effect.</title>
        <authorList>
            <person name="Haro-Moreno J.M."/>
            <person name="Rodriguez-Valera F."/>
            <person name="Lopez-Perez M."/>
        </authorList>
    </citation>
    <scope>NUCLEOTIDE SEQUENCE [LARGE SCALE GENOMIC DNA]</scope>
    <source>
        <strain evidence="3">MED-G159</strain>
    </source>
</reference>
<dbReference type="SUPFAM" id="SSF52518">
    <property type="entry name" value="Thiamin diphosphate-binding fold (THDP-binding)"/>
    <property type="match status" value="2"/>
</dbReference>
<dbReference type="SUPFAM" id="SSF53323">
    <property type="entry name" value="Pyruvate-ferredoxin oxidoreductase, PFOR, domain III"/>
    <property type="match status" value="1"/>
</dbReference>
<evidence type="ECO:0000313" key="4">
    <source>
        <dbReference type="Proteomes" id="UP000315825"/>
    </source>
</evidence>
<dbReference type="InterPro" id="IPR051457">
    <property type="entry name" value="2-oxoacid:Fd_oxidoreductase"/>
</dbReference>
<dbReference type="InterPro" id="IPR019752">
    <property type="entry name" value="Pyrv/ketoisovalerate_OxRed_cat"/>
</dbReference>
<protein>
    <submittedName>
        <fullName evidence="3">Indolepyruvate ferredoxin oxidoreductase family protein</fullName>
    </submittedName>
</protein>
<dbReference type="CDD" id="cd07034">
    <property type="entry name" value="TPP_PYR_PFOR_IOR-alpha_like"/>
    <property type="match status" value="1"/>
</dbReference>
<comment type="caution">
    <text evidence="3">The sequence shown here is derived from an EMBL/GenBank/DDBJ whole genome shotgun (WGS) entry which is preliminary data.</text>
</comment>
<dbReference type="InterPro" id="IPR029061">
    <property type="entry name" value="THDP-binding"/>
</dbReference>
<dbReference type="PANTHER" id="PTHR48084">
    <property type="entry name" value="2-OXOGLUTARATE OXIDOREDUCTASE SUBUNIT KORB-RELATED"/>
    <property type="match status" value="1"/>
</dbReference>
<dbReference type="NCBIfam" id="NF009588">
    <property type="entry name" value="PRK13029.1"/>
    <property type="match status" value="1"/>
</dbReference>
<sequence>MKKGLHVAKKISLNDKYTLKEGKIFLTGIQALVRLPIIQKELDEQNNLNTGGFISGYKGSPLGGYDLELFRAKKYLDEKSIFHQPGLNEELGATAVWGSQQGEFKERGNKDGVFGIWYGKGPGMDRTMDVFKHANAAGASKFGGVLAIAGDDHAAKSSTLPHQSDHNFMSAFMPYLYPSGVEEIVRFGLLGIAMSRYSGCWTGFKIVSDVADSGKRYDSEIEKIPIIIPSDQSLGEYKDLPRNILFEDTPRDQDFRLQRAKGFAAQEFVRANKIDRSIWKDANSKMGIITAGKSYNDVREALRWLGIDEARAKELGLCIYKVGMPWPLEPHGIREFCEGLDTVLVVEEKRELIEHQVKWQLYNWKETVRPLVIGKQDEFGAWLLPAENDLPIQTIVEAISTRLQKLSGDASLLKHLDWFKERNEALKNQEAPIIRKPFFCSGCPHNSSLKLPEGKRALGGIGCHYMAVDAVEGTEFFTQMGGEGTPWIGISPFSKEKHIFANLGDGTYKHSGILAIRASLDANVNITYKILYNDAVAMTGGQEIGSNWDVQGIVQQVLAEGVKKVSILSQDPKKYKHLQSSDVKSLHRDSIVVEQEELSKYEGVSVLIFDQTCAAEKRRRRKRGLMEDPKKRVIINEEVCEGCGDCSIQSSCVSIEPHETSLGRKRKINQSSCNKDYTCLKGFCPSFVTVDAPAIKSNSAYVDLGEIPEPKSTSNNEVSNIMLTGIGGTGVLTISAILAYAAHIEDKDASVLDMTGLAQKGGAVWSHIKIYEKGTKPYSQKISPGSSDTLLACDAVVGTKPEIQEVVSKEKTVTVINSNTIPVADFVTNRDLDFKNKDVLSMIKDTTKEIATSLPAIRISENLSGDSIGTNMVMLGSAYQNGLIPLKSESIIKAIELNNIGIEKNIYNFNLGRLYTVNPNHEIFNFLAKDVVKELNSVDLFKHRLDRIKKYDNRLVESFIQSKEVIDNILSQEVDSEMINKEAIKELYRVFAIKDEYEVARLHLETTHKTINKQFSQWKNMNFYLSPPLLSLIKDKRTGRPKKFQVPGYLAIPAFRLLRSLSFLRGTWLDPLSIMPDRKRDKKHKSLFLKRLDQINEMKIGERSKRLNELVNASMNVKGYGPVREQAYKLFENFLINSREKVHKANIDLEANKDLPKIKATKNKDKEEKRNV</sequence>
<dbReference type="Gene3D" id="3.40.50.970">
    <property type="match status" value="1"/>
</dbReference>
<keyword evidence="1" id="KW-0560">Oxidoreductase</keyword>
<dbReference type="SUPFAM" id="SSF52922">
    <property type="entry name" value="TK C-terminal domain-like"/>
    <property type="match status" value="1"/>
</dbReference>
<dbReference type="EMBL" id="SHBE01000011">
    <property type="protein sequence ID" value="RZO25743.1"/>
    <property type="molecule type" value="Genomic_DNA"/>
</dbReference>
<organism evidence="3 4">
    <name type="scientific">SAR86 cluster bacterium</name>
    <dbReference type="NCBI Taxonomy" id="2030880"/>
    <lineage>
        <taxon>Bacteria</taxon>
        <taxon>Pseudomonadati</taxon>
        <taxon>Pseudomonadota</taxon>
        <taxon>Gammaproteobacteria</taxon>
        <taxon>SAR86 cluster</taxon>
    </lineage>
</organism>
<accession>A0A520MX02</accession>
<dbReference type="Pfam" id="PF20169">
    <property type="entry name" value="DUF6537"/>
    <property type="match status" value="1"/>
</dbReference>
<feature type="domain" description="4Fe-4S ferredoxin-type" evidence="2">
    <location>
        <begin position="631"/>
        <end position="652"/>
    </location>
</feature>
<gene>
    <name evidence="3" type="ORF">EVA92_04605</name>
</gene>
<dbReference type="InterPro" id="IPR002880">
    <property type="entry name" value="Pyrv_Fd/Flavodoxin_OxRdtase_N"/>
</dbReference>
<dbReference type="PANTHER" id="PTHR48084:SF3">
    <property type="entry name" value="SUBUNIT OF PYRUVATE:FLAVODOXIN OXIDOREDUCTASE"/>
    <property type="match status" value="1"/>
</dbReference>
<evidence type="ECO:0000256" key="1">
    <source>
        <dbReference type="ARBA" id="ARBA00023002"/>
    </source>
</evidence>
<keyword evidence="3" id="KW-0670">Pyruvate</keyword>